<evidence type="ECO:0000313" key="3">
    <source>
        <dbReference type="Proteomes" id="UP001222325"/>
    </source>
</evidence>
<protein>
    <recommendedName>
        <fullName evidence="4">DUF1772-domain-containing protein</fullName>
    </recommendedName>
</protein>
<evidence type="ECO:0000256" key="1">
    <source>
        <dbReference type="SAM" id="Phobius"/>
    </source>
</evidence>
<keyword evidence="1" id="KW-0472">Membrane</keyword>
<keyword evidence="1" id="KW-0812">Transmembrane</keyword>
<organism evidence="2 3">
    <name type="scientific">Mycena belliarum</name>
    <dbReference type="NCBI Taxonomy" id="1033014"/>
    <lineage>
        <taxon>Eukaryota</taxon>
        <taxon>Fungi</taxon>
        <taxon>Dikarya</taxon>
        <taxon>Basidiomycota</taxon>
        <taxon>Agaricomycotina</taxon>
        <taxon>Agaricomycetes</taxon>
        <taxon>Agaricomycetidae</taxon>
        <taxon>Agaricales</taxon>
        <taxon>Marasmiineae</taxon>
        <taxon>Mycenaceae</taxon>
        <taxon>Mycena</taxon>
    </lineage>
</organism>
<dbReference type="AlphaFoldDB" id="A0AAD6UBY0"/>
<feature type="transmembrane region" description="Helical" evidence="1">
    <location>
        <begin position="88"/>
        <end position="108"/>
    </location>
</feature>
<keyword evidence="1" id="KW-1133">Transmembrane helix</keyword>
<comment type="caution">
    <text evidence="2">The sequence shown here is derived from an EMBL/GenBank/DDBJ whole genome shotgun (WGS) entry which is preliminary data.</text>
</comment>
<feature type="transmembrane region" description="Helical" evidence="1">
    <location>
        <begin position="148"/>
        <end position="166"/>
    </location>
</feature>
<reference evidence="2" key="1">
    <citation type="submission" date="2023-03" db="EMBL/GenBank/DDBJ databases">
        <title>Massive genome expansion in bonnet fungi (Mycena s.s.) driven by repeated elements and novel gene families across ecological guilds.</title>
        <authorList>
            <consortium name="Lawrence Berkeley National Laboratory"/>
            <person name="Harder C.B."/>
            <person name="Miyauchi S."/>
            <person name="Viragh M."/>
            <person name="Kuo A."/>
            <person name="Thoen E."/>
            <person name="Andreopoulos B."/>
            <person name="Lu D."/>
            <person name="Skrede I."/>
            <person name="Drula E."/>
            <person name="Henrissat B."/>
            <person name="Morin E."/>
            <person name="Kohler A."/>
            <person name="Barry K."/>
            <person name="LaButti K."/>
            <person name="Morin E."/>
            <person name="Salamov A."/>
            <person name="Lipzen A."/>
            <person name="Mereny Z."/>
            <person name="Hegedus B."/>
            <person name="Baldrian P."/>
            <person name="Stursova M."/>
            <person name="Weitz H."/>
            <person name="Taylor A."/>
            <person name="Grigoriev I.V."/>
            <person name="Nagy L.G."/>
            <person name="Martin F."/>
            <person name="Kauserud H."/>
        </authorList>
    </citation>
    <scope>NUCLEOTIDE SEQUENCE</scope>
    <source>
        <strain evidence="2">CBHHK173m</strain>
    </source>
</reference>
<dbReference type="Pfam" id="PF08592">
    <property type="entry name" value="Anthrone_oxy"/>
    <property type="match status" value="1"/>
</dbReference>
<name>A0AAD6UBY0_9AGAR</name>
<sequence>MSSTGPIALGAALTSTSYFLFGNLGAAYFGIMPLIERGKTNLPVVDRLALWKAFYDTAMRHMASSSAASSVSLAVAASTVPASPLRSVMASGCAASLIVGVVTMIWLMPVNNNLAATLKATSVNEPMSSMEQERVLEKLDTWRKWHRVRMSLGAVAWVATVTAIMATDKVFALW</sequence>
<accession>A0AAD6UBY0</accession>
<dbReference type="Proteomes" id="UP001222325">
    <property type="component" value="Unassembled WGS sequence"/>
</dbReference>
<evidence type="ECO:0008006" key="4">
    <source>
        <dbReference type="Google" id="ProtNLM"/>
    </source>
</evidence>
<proteinExistence type="predicted"/>
<dbReference type="EMBL" id="JARJCN010000011">
    <property type="protein sequence ID" value="KAJ7096615.1"/>
    <property type="molecule type" value="Genomic_DNA"/>
</dbReference>
<feature type="transmembrane region" description="Helical" evidence="1">
    <location>
        <begin position="6"/>
        <end position="31"/>
    </location>
</feature>
<keyword evidence="3" id="KW-1185">Reference proteome</keyword>
<gene>
    <name evidence="2" type="ORF">B0H15DRAFT_1019643</name>
</gene>
<dbReference type="InterPro" id="IPR013901">
    <property type="entry name" value="Anthrone_oxy"/>
</dbReference>
<evidence type="ECO:0000313" key="2">
    <source>
        <dbReference type="EMBL" id="KAJ7096615.1"/>
    </source>
</evidence>